<sequence>MAPKLLTNSLQQQAGRIKRSLQDFAGQPGVSDALRSKIQEVIATLQSEFEQSMTARGRIAKSPPTARQHQMKVATLRHKIRQLQADLQ</sequence>
<comment type="caution">
    <text evidence="1">The sequence shown here is derived from an EMBL/GenBank/DDBJ whole genome shotgun (WGS) entry which is preliminary data.</text>
</comment>
<organism evidence="1 2">
    <name type="scientific">Symbiodinium natans</name>
    <dbReference type="NCBI Taxonomy" id="878477"/>
    <lineage>
        <taxon>Eukaryota</taxon>
        <taxon>Sar</taxon>
        <taxon>Alveolata</taxon>
        <taxon>Dinophyceae</taxon>
        <taxon>Suessiales</taxon>
        <taxon>Symbiodiniaceae</taxon>
        <taxon>Symbiodinium</taxon>
    </lineage>
</organism>
<accession>A0A812LGU9</accession>
<evidence type="ECO:0000313" key="1">
    <source>
        <dbReference type="EMBL" id="CAE7245852.1"/>
    </source>
</evidence>
<feature type="non-terminal residue" evidence="1">
    <location>
        <position position="88"/>
    </location>
</feature>
<reference evidence="1" key="1">
    <citation type="submission" date="2021-02" db="EMBL/GenBank/DDBJ databases">
        <authorList>
            <person name="Dougan E. K."/>
            <person name="Rhodes N."/>
            <person name="Thang M."/>
            <person name="Chan C."/>
        </authorList>
    </citation>
    <scope>NUCLEOTIDE SEQUENCE</scope>
</reference>
<gene>
    <name evidence="1" type="ORF">SNAT2548_LOCUS11644</name>
</gene>
<protein>
    <submittedName>
        <fullName evidence="1">Uncharacterized protein</fullName>
    </submittedName>
</protein>
<dbReference type="EMBL" id="CAJNDS010001057">
    <property type="protein sequence ID" value="CAE7245852.1"/>
    <property type="molecule type" value="Genomic_DNA"/>
</dbReference>
<dbReference type="Proteomes" id="UP000604046">
    <property type="component" value="Unassembled WGS sequence"/>
</dbReference>
<evidence type="ECO:0000313" key="2">
    <source>
        <dbReference type="Proteomes" id="UP000604046"/>
    </source>
</evidence>
<keyword evidence="2" id="KW-1185">Reference proteome</keyword>
<dbReference type="AlphaFoldDB" id="A0A812LGU9"/>
<proteinExistence type="predicted"/>
<name>A0A812LGU9_9DINO</name>